<dbReference type="STRING" id="6526.A0A2C9L2H8"/>
<dbReference type="Proteomes" id="UP000076420">
    <property type="component" value="Unassembled WGS sequence"/>
</dbReference>
<dbReference type="PANTHER" id="PTHR45962:SF1">
    <property type="entry name" value="N-FATTY-ACYL-AMINO ACID SYNTHASE_HYDROLASE PM20D1"/>
    <property type="match status" value="1"/>
</dbReference>
<dbReference type="SUPFAM" id="SSF53187">
    <property type="entry name" value="Zn-dependent exopeptidases"/>
    <property type="match status" value="1"/>
</dbReference>
<comment type="catalytic activity">
    <reaction evidence="11">
        <text>N-octadecanoyl-L-phenylalanine + H2O = octadecanoate + L-phenylalanine</text>
        <dbReference type="Rhea" id="RHEA:64128"/>
        <dbReference type="ChEBI" id="CHEBI:15377"/>
        <dbReference type="ChEBI" id="CHEBI:25629"/>
        <dbReference type="ChEBI" id="CHEBI:58095"/>
        <dbReference type="ChEBI" id="CHEBI:149700"/>
    </reaction>
    <physiologicalReaction direction="left-to-right" evidence="11">
        <dbReference type="Rhea" id="RHEA:64129"/>
    </physiologicalReaction>
</comment>
<keyword evidence="4" id="KW-0479">Metal-binding</keyword>
<dbReference type="Pfam" id="PF07687">
    <property type="entry name" value="M20_dimer"/>
    <property type="match status" value="1"/>
</dbReference>
<dbReference type="EnsemblMetazoa" id="BGLB026209-RA">
    <property type="protein sequence ID" value="BGLB026209-PA"/>
    <property type="gene ID" value="BGLB026209"/>
</dbReference>
<dbReference type="GO" id="GO:0004046">
    <property type="term" value="F:aminoacylase activity"/>
    <property type="evidence" value="ECO:0007669"/>
    <property type="project" value="UniProtKB-EC"/>
</dbReference>
<comment type="catalytic activity">
    <reaction evidence="12">
        <text>N-(9Z-octadecenoyl)-L-tyrosine + H2O = L-tyrosine + (9Z)-octadecenoate</text>
        <dbReference type="Rhea" id="RHEA:64184"/>
        <dbReference type="ChEBI" id="CHEBI:15377"/>
        <dbReference type="ChEBI" id="CHEBI:30823"/>
        <dbReference type="ChEBI" id="CHEBI:58315"/>
        <dbReference type="ChEBI" id="CHEBI:149734"/>
    </reaction>
    <physiologicalReaction direction="left-to-right" evidence="12">
        <dbReference type="Rhea" id="RHEA:64185"/>
    </physiologicalReaction>
</comment>
<dbReference type="SUPFAM" id="SSF55031">
    <property type="entry name" value="Bacterial exopeptidase dimerisation domain"/>
    <property type="match status" value="1"/>
</dbReference>
<dbReference type="Pfam" id="PF01546">
    <property type="entry name" value="Peptidase_M20"/>
    <property type="match status" value="1"/>
</dbReference>
<evidence type="ECO:0000259" key="27">
    <source>
        <dbReference type="Pfam" id="PF07687"/>
    </source>
</evidence>
<proteinExistence type="inferred from homology"/>
<dbReference type="FunFam" id="3.40.630.10:FF:000027">
    <property type="entry name" value="N-fatty-acyl-amino acid synthase/hydrolase PM20D1"/>
    <property type="match status" value="1"/>
</dbReference>
<evidence type="ECO:0000256" key="15">
    <source>
        <dbReference type="ARBA" id="ARBA00048145"/>
    </source>
</evidence>
<dbReference type="InterPro" id="IPR036264">
    <property type="entry name" value="Bact_exopeptidase_dim_dom"/>
</dbReference>
<dbReference type="GO" id="GO:0008233">
    <property type="term" value="F:peptidase activity"/>
    <property type="evidence" value="ECO:0007669"/>
    <property type="project" value="UniProtKB-KW"/>
</dbReference>
<evidence type="ECO:0000256" key="6">
    <source>
        <dbReference type="ARBA" id="ARBA00022833"/>
    </source>
</evidence>
<gene>
    <name evidence="28" type="primary">106056597</name>
</gene>
<evidence type="ECO:0000256" key="11">
    <source>
        <dbReference type="ARBA" id="ARBA00047723"/>
    </source>
</evidence>
<reference evidence="28" key="1">
    <citation type="submission" date="2020-05" db="UniProtKB">
        <authorList>
            <consortium name="EnsemblMetazoa"/>
        </authorList>
    </citation>
    <scope>IDENTIFICATION</scope>
    <source>
        <strain evidence="28">BB02</strain>
    </source>
</reference>
<evidence type="ECO:0000256" key="17">
    <source>
        <dbReference type="ARBA" id="ARBA00048402"/>
    </source>
</evidence>
<dbReference type="KEGG" id="bgt:106056597"/>
<comment type="similarity">
    <text evidence="2">Belongs to the peptidase M20A family.</text>
</comment>
<feature type="domain" description="Peptidase M20 dimerisation" evidence="27">
    <location>
        <begin position="209"/>
        <end position="344"/>
    </location>
</feature>
<comment type="catalytic activity">
    <reaction evidence="25">
        <text>N-(5Z,8Z,11Z,14Z-eicosatetraenoyl)-L-serine + H2O = (5Z,8Z,11Z,14Z)-eicosatetraenoate + L-serine</text>
        <dbReference type="Rhea" id="RHEA:64116"/>
        <dbReference type="ChEBI" id="CHEBI:15377"/>
        <dbReference type="ChEBI" id="CHEBI:32395"/>
        <dbReference type="ChEBI" id="CHEBI:33384"/>
        <dbReference type="ChEBI" id="CHEBI:149697"/>
    </reaction>
    <physiologicalReaction direction="left-to-right" evidence="25">
        <dbReference type="Rhea" id="RHEA:64117"/>
    </physiologicalReaction>
    <physiologicalReaction direction="right-to-left" evidence="25">
        <dbReference type="Rhea" id="RHEA:64118"/>
    </physiologicalReaction>
</comment>
<comment type="catalytic activity">
    <reaction evidence="14">
        <text>N-hexadecanoyl-L-phenylalanine + H2O = hexadecanoate + L-phenylalanine</text>
        <dbReference type="Rhea" id="RHEA:64124"/>
        <dbReference type="ChEBI" id="CHEBI:7896"/>
        <dbReference type="ChEBI" id="CHEBI:15377"/>
        <dbReference type="ChEBI" id="CHEBI:58095"/>
        <dbReference type="ChEBI" id="CHEBI:149699"/>
    </reaction>
    <physiologicalReaction direction="left-to-right" evidence="14">
        <dbReference type="Rhea" id="RHEA:64125"/>
    </physiologicalReaction>
</comment>
<evidence type="ECO:0000313" key="29">
    <source>
        <dbReference type="Proteomes" id="UP000076420"/>
    </source>
</evidence>
<comment type="catalytic activity">
    <reaction evidence="22">
        <text>N-(9Z-octadecenoyl)-L-leucine + H2O = L-leucine + (9Z)-octadecenoate</text>
        <dbReference type="Rhea" id="RHEA:51360"/>
        <dbReference type="ChEBI" id="CHEBI:15377"/>
        <dbReference type="ChEBI" id="CHEBI:30823"/>
        <dbReference type="ChEBI" id="CHEBI:57427"/>
        <dbReference type="ChEBI" id="CHEBI:134035"/>
    </reaction>
    <physiologicalReaction direction="left-to-right" evidence="22">
        <dbReference type="Rhea" id="RHEA:51361"/>
    </physiologicalReaction>
    <physiologicalReaction direction="right-to-left" evidence="22">
        <dbReference type="Rhea" id="RHEA:51362"/>
    </physiologicalReaction>
</comment>
<dbReference type="GO" id="GO:0043605">
    <property type="term" value="P:amide catabolic process"/>
    <property type="evidence" value="ECO:0007669"/>
    <property type="project" value="UniProtKB-ARBA"/>
</dbReference>
<comment type="catalytic activity">
    <reaction evidence="24">
        <text>L-phenylalanine + (9Z)-octadecenoate = N-(9Z-octadecenoyl)-L-phenylalanine + H2O</text>
        <dbReference type="Rhea" id="RHEA:51300"/>
        <dbReference type="ChEBI" id="CHEBI:15377"/>
        <dbReference type="ChEBI" id="CHEBI:30823"/>
        <dbReference type="ChEBI" id="CHEBI:58095"/>
        <dbReference type="ChEBI" id="CHEBI:134020"/>
    </reaction>
    <physiologicalReaction direction="left-to-right" evidence="24">
        <dbReference type="Rhea" id="RHEA:51301"/>
    </physiologicalReaction>
    <physiologicalReaction direction="right-to-left" evidence="24">
        <dbReference type="Rhea" id="RHEA:51302"/>
    </physiologicalReaction>
</comment>
<comment type="catalytic activity">
    <reaction evidence="15">
        <text>N-(9Z-octadecenoyl)-L-methionine + H2O = (9Z)-octadecenoate + L-methionine</text>
        <dbReference type="Rhea" id="RHEA:64144"/>
        <dbReference type="ChEBI" id="CHEBI:15377"/>
        <dbReference type="ChEBI" id="CHEBI:30823"/>
        <dbReference type="ChEBI" id="CHEBI:57844"/>
        <dbReference type="ChEBI" id="CHEBI:149732"/>
    </reaction>
    <physiologicalReaction direction="left-to-right" evidence="15">
        <dbReference type="Rhea" id="RHEA:64145"/>
    </physiologicalReaction>
</comment>
<evidence type="ECO:0000256" key="24">
    <source>
        <dbReference type="ARBA" id="ARBA00048879"/>
    </source>
</evidence>
<protein>
    <recommendedName>
        <fullName evidence="27">Peptidase M20 dimerisation domain-containing protein</fullName>
    </recommendedName>
</protein>
<dbReference type="GO" id="GO:0046872">
    <property type="term" value="F:metal ion binding"/>
    <property type="evidence" value="ECO:0007669"/>
    <property type="project" value="UniProtKB-KW"/>
</dbReference>
<evidence type="ECO:0000256" key="8">
    <source>
        <dbReference type="ARBA" id="ARBA00046147"/>
    </source>
</evidence>
<evidence type="ECO:0000256" key="18">
    <source>
        <dbReference type="ARBA" id="ARBA00048579"/>
    </source>
</evidence>
<comment type="catalytic activity">
    <reaction evidence="20">
        <text>N-(9Z-octadecenoyl)-L-glutamine + H2O = L-glutamine + (9Z)-octadecenoate</text>
        <dbReference type="Rhea" id="RHEA:51356"/>
        <dbReference type="ChEBI" id="CHEBI:15377"/>
        <dbReference type="ChEBI" id="CHEBI:30823"/>
        <dbReference type="ChEBI" id="CHEBI:58359"/>
        <dbReference type="ChEBI" id="CHEBI:134033"/>
    </reaction>
    <physiologicalReaction direction="left-to-right" evidence="20">
        <dbReference type="Rhea" id="RHEA:51357"/>
    </physiologicalReaction>
</comment>
<comment type="catalytic activity">
    <reaction evidence="16">
        <text>N-(9Z-octadecenoyl)-L-asparagine + H2O = L-asparagine + (9Z)-octadecenoate</text>
        <dbReference type="Rhea" id="RHEA:64136"/>
        <dbReference type="ChEBI" id="CHEBI:15377"/>
        <dbReference type="ChEBI" id="CHEBI:30823"/>
        <dbReference type="ChEBI" id="CHEBI:58048"/>
        <dbReference type="ChEBI" id="CHEBI:149730"/>
    </reaction>
    <physiologicalReaction direction="left-to-right" evidence="16">
        <dbReference type="Rhea" id="RHEA:64137"/>
    </physiologicalReaction>
</comment>
<dbReference type="OrthoDB" id="3064516at2759"/>
<dbReference type="GO" id="GO:0006629">
    <property type="term" value="P:lipid metabolic process"/>
    <property type="evidence" value="ECO:0007669"/>
    <property type="project" value="UniProtKB-ARBA"/>
</dbReference>
<evidence type="ECO:0000256" key="26">
    <source>
        <dbReference type="ARBA" id="ARBA00049457"/>
    </source>
</evidence>
<evidence type="ECO:0000256" key="25">
    <source>
        <dbReference type="ARBA" id="ARBA00049100"/>
    </source>
</evidence>
<dbReference type="VEuPathDB" id="VectorBase:BGLAX_043340"/>
<name>A0A2C9L2H8_BIOGL</name>
<comment type="catalytic activity">
    <reaction evidence="19">
        <text>N-(9Z-octadecenoyl)-L-serine + H2O = L-serine + (9Z)-octadecenoate</text>
        <dbReference type="Rhea" id="RHEA:51352"/>
        <dbReference type="ChEBI" id="CHEBI:15377"/>
        <dbReference type="ChEBI" id="CHEBI:30823"/>
        <dbReference type="ChEBI" id="CHEBI:33384"/>
        <dbReference type="ChEBI" id="CHEBI:134031"/>
    </reaction>
    <physiologicalReaction direction="left-to-right" evidence="19">
        <dbReference type="Rhea" id="RHEA:51353"/>
    </physiologicalReaction>
</comment>
<evidence type="ECO:0000256" key="16">
    <source>
        <dbReference type="ARBA" id="ARBA00048380"/>
    </source>
</evidence>
<organism evidence="28 29">
    <name type="scientific">Biomphalaria glabrata</name>
    <name type="common">Bloodfluke planorb</name>
    <name type="synonym">Freshwater snail</name>
    <dbReference type="NCBI Taxonomy" id="6526"/>
    <lineage>
        <taxon>Eukaryota</taxon>
        <taxon>Metazoa</taxon>
        <taxon>Spiralia</taxon>
        <taxon>Lophotrochozoa</taxon>
        <taxon>Mollusca</taxon>
        <taxon>Gastropoda</taxon>
        <taxon>Heterobranchia</taxon>
        <taxon>Euthyneura</taxon>
        <taxon>Panpulmonata</taxon>
        <taxon>Hygrophila</taxon>
        <taxon>Lymnaeoidea</taxon>
        <taxon>Planorbidae</taxon>
        <taxon>Biomphalaria</taxon>
    </lineage>
</organism>
<evidence type="ECO:0000256" key="5">
    <source>
        <dbReference type="ARBA" id="ARBA00022801"/>
    </source>
</evidence>
<evidence type="ECO:0000256" key="21">
    <source>
        <dbReference type="ARBA" id="ARBA00048822"/>
    </source>
</evidence>
<evidence type="ECO:0000256" key="20">
    <source>
        <dbReference type="ARBA" id="ARBA00048729"/>
    </source>
</evidence>
<evidence type="ECO:0000256" key="4">
    <source>
        <dbReference type="ARBA" id="ARBA00022723"/>
    </source>
</evidence>
<comment type="function">
    <text evidence="8">Secreted enzyme that regulates the endogenous N-fatty acyl amino acid (NAAs) tissue and circulating levels by functioning as a bidirectional NAA synthase/hydrolase. It condenses free fatty acids and free amino acids to generate NAAs and bidirectionally catalyzes the reverse hydrolysis reaction. Some of these NAAs stimulate oxidative metabolism via mitochondrial uncoupling, increasing energy expenditure in a UPC1-independent manner. Thereby, this secreted protein may indirectly regulate whole body energy expenditure. PM20D1 circulates in tight association with both low- and high-density (LDL and HDL,respectively) lipoprotein particles.</text>
</comment>
<dbReference type="GO" id="GO:1990845">
    <property type="term" value="P:adaptive thermogenesis"/>
    <property type="evidence" value="ECO:0007669"/>
    <property type="project" value="UniProtKB-ARBA"/>
</dbReference>
<evidence type="ECO:0000256" key="22">
    <source>
        <dbReference type="ARBA" id="ARBA00048827"/>
    </source>
</evidence>
<comment type="catalytic activity">
    <reaction evidence="17">
        <text>N-(5Z,8Z,11Z,14Z)-eicosatetraenoyl-glycine + H2O = (5Z,8Z,11Z,14Z)-eicosatetraenoate + glycine</text>
        <dbReference type="Rhea" id="RHEA:64108"/>
        <dbReference type="ChEBI" id="CHEBI:15377"/>
        <dbReference type="ChEBI" id="CHEBI:32395"/>
        <dbReference type="ChEBI" id="CHEBI:57305"/>
        <dbReference type="ChEBI" id="CHEBI:59002"/>
    </reaction>
    <physiologicalReaction direction="left-to-right" evidence="17">
        <dbReference type="Rhea" id="RHEA:64109"/>
    </physiologicalReaction>
    <physiologicalReaction direction="right-to-left" evidence="17">
        <dbReference type="Rhea" id="RHEA:64110"/>
    </physiologicalReaction>
</comment>
<dbReference type="GO" id="GO:0006508">
    <property type="term" value="P:proteolysis"/>
    <property type="evidence" value="ECO:0007669"/>
    <property type="project" value="UniProtKB-KW"/>
</dbReference>
<dbReference type="FunFam" id="1.10.150.900:FF:000003">
    <property type="entry name" value="N-fatty-acyl-amino acid synthase/hydrolase PM20D1"/>
    <property type="match status" value="1"/>
</dbReference>
<evidence type="ECO:0000256" key="14">
    <source>
        <dbReference type="ARBA" id="ARBA00047879"/>
    </source>
</evidence>
<comment type="catalytic activity">
    <reaction evidence="13">
        <text>(5Z,8Z,11Z,14Z)-eicosatetraenoate + L-phenylalanine = N-(5Z,8Z,11Z,14Z-eicosatetraenoyl)-L-phenylalanine + H2O</text>
        <dbReference type="Rhea" id="RHEA:51312"/>
        <dbReference type="ChEBI" id="CHEBI:15377"/>
        <dbReference type="ChEBI" id="CHEBI:32395"/>
        <dbReference type="ChEBI" id="CHEBI:58095"/>
        <dbReference type="ChEBI" id="CHEBI:134022"/>
    </reaction>
    <physiologicalReaction direction="left-to-right" evidence="13">
        <dbReference type="Rhea" id="RHEA:51313"/>
    </physiologicalReaction>
    <physiologicalReaction direction="right-to-left" evidence="13">
        <dbReference type="Rhea" id="RHEA:51314"/>
    </physiologicalReaction>
</comment>
<dbReference type="PANTHER" id="PTHR45962">
    <property type="entry name" value="N-FATTY-ACYL-AMINO ACID SYNTHASE/HYDROLASE PM20D1"/>
    <property type="match status" value="1"/>
</dbReference>
<keyword evidence="3" id="KW-0645">Protease</keyword>
<dbReference type="InterPro" id="IPR011650">
    <property type="entry name" value="Peptidase_M20_dimer"/>
</dbReference>
<evidence type="ECO:0000256" key="3">
    <source>
        <dbReference type="ARBA" id="ARBA00022670"/>
    </source>
</evidence>
<evidence type="ECO:0000256" key="7">
    <source>
        <dbReference type="ARBA" id="ARBA00034698"/>
    </source>
</evidence>
<dbReference type="AlphaFoldDB" id="A0A2C9L2H8"/>
<sequence>MECKSSDSDFIELTDSKLNKFQEALRFKTVSYDDIDYNKEELGKYVKFIIQNFPHLMNCTFVQWEVVNNYSLLFTVKGSDSSLKPYLLMGHLDVVPASNLEAWDAPPFSGQILNGFIYGRGAIDMKHSVMAILEAAEYLVIKGIVPKRSFYIAFGHNEELFDGSEAYKLAQKIVKQGVTELEFISDEGMPLSEGLLPGVSVPAASIGVSEKGSLLMKLSVHGEPGHSSMPQRESTIRILANAVNNLETNLHPSMLGQGVETDMLEQLVPEMNIFQRVLMANIWFFKPLLSWVMSMKPLTSATIRTVTAVTKFQAGIKNNIIPPHAEAIVNHRIHPSQTVDEVIKFDKSVIADDRVNIEVLNKMEPHPVAGYGKKDFGFQVLKTTINQIWPKALVVPAIMLGNTDTRFYLNFTKNVYRFSPTYMYPGDAARFHGINERLSIKNYEQAINFFYHLMRNADRADLVSTHEGHHDL</sequence>
<dbReference type="InterPro" id="IPR047177">
    <property type="entry name" value="Pept_M20A"/>
</dbReference>
<evidence type="ECO:0000256" key="13">
    <source>
        <dbReference type="ARBA" id="ARBA00047874"/>
    </source>
</evidence>
<dbReference type="GO" id="GO:0043604">
    <property type="term" value="P:amide biosynthetic process"/>
    <property type="evidence" value="ECO:0007669"/>
    <property type="project" value="TreeGrafter"/>
</dbReference>
<dbReference type="InterPro" id="IPR002933">
    <property type="entry name" value="Peptidase_M20"/>
</dbReference>
<dbReference type="Gene3D" id="1.10.150.900">
    <property type="match status" value="1"/>
</dbReference>
<evidence type="ECO:0000256" key="12">
    <source>
        <dbReference type="ARBA" id="ARBA00047866"/>
    </source>
</evidence>
<keyword evidence="5" id="KW-0378">Hydrolase</keyword>
<evidence type="ECO:0000256" key="19">
    <source>
        <dbReference type="ARBA" id="ARBA00048597"/>
    </source>
</evidence>
<comment type="pathway">
    <text evidence="1">Lipid metabolism; fatty acid metabolism.</text>
</comment>
<comment type="catalytic activity">
    <reaction evidence="26">
        <text>N-(9Z-octadecenoyl)-L-lysine + H2O = L-lysine + (9Z)-octadecenoate</text>
        <dbReference type="Rhea" id="RHEA:64192"/>
        <dbReference type="ChEBI" id="CHEBI:15377"/>
        <dbReference type="ChEBI" id="CHEBI:30823"/>
        <dbReference type="ChEBI" id="CHEBI:32551"/>
        <dbReference type="ChEBI" id="CHEBI:149731"/>
    </reaction>
    <physiologicalReaction direction="left-to-right" evidence="26">
        <dbReference type="Rhea" id="RHEA:64193"/>
    </physiologicalReaction>
</comment>
<dbReference type="VEuPathDB" id="VectorBase:BGLB026209"/>
<evidence type="ECO:0000256" key="2">
    <source>
        <dbReference type="ARBA" id="ARBA00006247"/>
    </source>
</evidence>
<dbReference type="GO" id="GO:0005576">
    <property type="term" value="C:extracellular region"/>
    <property type="evidence" value="ECO:0007669"/>
    <property type="project" value="UniProtKB-ARBA"/>
</dbReference>
<comment type="catalytic activity">
    <reaction evidence="18">
        <text>an N-acyl-L-amino acid + H2O = an L-alpha-amino acid + a carboxylate</text>
        <dbReference type="Rhea" id="RHEA:15565"/>
        <dbReference type="ChEBI" id="CHEBI:15377"/>
        <dbReference type="ChEBI" id="CHEBI:29067"/>
        <dbReference type="ChEBI" id="CHEBI:59869"/>
        <dbReference type="ChEBI" id="CHEBI:59874"/>
        <dbReference type="EC" id="3.5.1.14"/>
    </reaction>
    <physiologicalReaction direction="left-to-right" evidence="18">
        <dbReference type="Rhea" id="RHEA:15566"/>
    </physiologicalReaction>
    <physiologicalReaction direction="right-to-left" evidence="18">
        <dbReference type="Rhea" id="RHEA:15567"/>
    </physiologicalReaction>
</comment>
<comment type="catalytic activity">
    <reaction evidence="10">
        <text>N-(4Z,7Z,10Z,13Z,16Z,19Z-docosahexaenoyl)-L-phenylalanine + H2O = (4Z,7Z,10Z,13Z,16Z,19Z)-docosahexaenoate + L-phenylalanine</text>
        <dbReference type="Rhea" id="RHEA:64132"/>
        <dbReference type="ChEBI" id="CHEBI:15377"/>
        <dbReference type="ChEBI" id="CHEBI:58095"/>
        <dbReference type="ChEBI" id="CHEBI:77016"/>
        <dbReference type="ChEBI" id="CHEBI:149701"/>
    </reaction>
    <physiologicalReaction direction="left-to-right" evidence="10">
        <dbReference type="Rhea" id="RHEA:64133"/>
    </physiologicalReaction>
</comment>
<comment type="catalytic activity">
    <reaction evidence="23">
        <text>an N-acyl-aromatic L-alpha-amino acid + H2O = an aromatic L-alpha-amino acid + a carboxylate</text>
        <dbReference type="Rhea" id="RHEA:54184"/>
        <dbReference type="ChEBI" id="CHEBI:15377"/>
        <dbReference type="ChEBI" id="CHEBI:29067"/>
        <dbReference type="ChEBI" id="CHEBI:84824"/>
        <dbReference type="ChEBI" id="CHEBI:138093"/>
        <dbReference type="EC" id="3.5.1.114"/>
    </reaction>
    <physiologicalReaction direction="left-to-right" evidence="23">
        <dbReference type="Rhea" id="RHEA:54185"/>
    </physiologicalReaction>
    <physiologicalReaction direction="right-to-left" evidence="23">
        <dbReference type="Rhea" id="RHEA:54186"/>
    </physiologicalReaction>
</comment>
<comment type="catalytic activity">
    <reaction evidence="21">
        <text>N-(9Z-octadecenoyl)-L-tryptophan + H2O = L-tryptophan + (9Z)-octadecenoate</text>
        <dbReference type="Rhea" id="RHEA:64176"/>
        <dbReference type="ChEBI" id="CHEBI:15377"/>
        <dbReference type="ChEBI" id="CHEBI:30823"/>
        <dbReference type="ChEBI" id="CHEBI:57912"/>
        <dbReference type="ChEBI" id="CHEBI:149733"/>
    </reaction>
    <physiologicalReaction direction="left-to-right" evidence="21">
        <dbReference type="Rhea" id="RHEA:64177"/>
    </physiologicalReaction>
</comment>
<dbReference type="Gene3D" id="3.40.630.10">
    <property type="entry name" value="Zn peptidases"/>
    <property type="match status" value="1"/>
</dbReference>
<comment type="pathway">
    <text evidence="7">Amino-acid metabolism.</text>
</comment>
<comment type="catalytic activity">
    <reaction evidence="9">
        <text>(9Z)-octadecenoate + glycine = N-(9Z-octadecenoyl)glycine + H2O</text>
        <dbReference type="Rhea" id="RHEA:51316"/>
        <dbReference type="ChEBI" id="CHEBI:15377"/>
        <dbReference type="ChEBI" id="CHEBI:30823"/>
        <dbReference type="ChEBI" id="CHEBI:57305"/>
        <dbReference type="ChEBI" id="CHEBI:133992"/>
    </reaction>
    <physiologicalReaction direction="right-to-left" evidence="9">
        <dbReference type="Rhea" id="RHEA:51318"/>
    </physiologicalReaction>
</comment>
<evidence type="ECO:0000256" key="1">
    <source>
        <dbReference type="ARBA" id="ARBA00004872"/>
    </source>
</evidence>
<keyword evidence="6" id="KW-0862">Zinc</keyword>
<dbReference type="Gene3D" id="3.30.70.360">
    <property type="match status" value="1"/>
</dbReference>
<evidence type="ECO:0000256" key="9">
    <source>
        <dbReference type="ARBA" id="ARBA00047450"/>
    </source>
</evidence>
<evidence type="ECO:0000256" key="23">
    <source>
        <dbReference type="ARBA" id="ARBA00048840"/>
    </source>
</evidence>
<accession>A0A2C9L2H8</accession>
<dbReference type="GO" id="GO:0006520">
    <property type="term" value="P:amino acid metabolic process"/>
    <property type="evidence" value="ECO:0007669"/>
    <property type="project" value="TreeGrafter"/>
</dbReference>
<evidence type="ECO:0000313" key="28">
    <source>
        <dbReference type="EnsemblMetazoa" id="BGLB026209-PA"/>
    </source>
</evidence>
<evidence type="ECO:0000256" key="10">
    <source>
        <dbReference type="ARBA" id="ARBA00047567"/>
    </source>
</evidence>